<comment type="caution">
    <text evidence="2">The sequence shown here is derived from an EMBL/GenBank/DDBJ whole genome shotgun (WGS) entry which is preliminary data.</text>
</comment>
<evidence type="ECO:0000313" key="2">
    <source>
        <dbReference type="EMBL" id="KAF6040894.1"/>
    </source>
</evidence>
<name>A0A7J7KRU4_BUGNE</name>
<reference evidence="2" key="1">
    <citation type="submission" date="2020-06" db="EMBL/GenBank/DDBJ databases">
        <title>Draft genome of Bugula neritina, a colonial animal packing powerful symbionts and potential medicines.</title>
        <authorList>
            <person name="Rayko M."/>
        </authorList>
    </citation>
    <scope>NUCLEOTIDE SEQUENCE [LARGE SCALE GENOMIC DNA]</scope>
    <source>
        <strain evidence="2">Kwan_BN1</strain>
    </source>
</reference>
<organism evidence="2 3">
    <name type="scientific">Bugula neritina</name>
    <name type="common">Brown bryozoan</name>
    <name type="synonym">Sertularia neritina</name>
    <dbReference type="NCBI Taxonomy" id="10212"/>
    <lineage>
        <taxon>Eukaryota</taxon>
        <taxon>Metazoa</taxon>
        <taxon>Spiralia</taxon>
        <taxon>Lophotrochozoa</taxon>
        <taxon>Bryozoa</taxon>
        <taxon>Gymnolaemata</taxon>
        <taxon>Cheilostomatida</taxon>
        <taxon>Flustrina</taxon>
        <taxon>Buguloidea</taxon>
        <taxon>Bugulidae</taxon>
        <taxon>Bugula</taxon>
    </lineage>
</organism>
<gene>
    <name evidence="2" type="ORF">EB796_000795</name>
</gene>
<protein>
    <submittedName>
        <fullName evidence="2">Uncharacterized protein</fullName>
    </submittedName>
</protein>
<feature type="region of interest" description="Disordered" evidence="1">
    <location>
        <begin position="47"/>
        <end position="74"/>
    </location>
</feature>
<accession>A0A7J7KRU4</accession>
<proteinExistence type="predicted"/>
<dbReference type="Proteomes" id="UP000593567">
    <property type="component" value="Unassembled WGS sequence"/>
</dbReference>
<dbReference type="AlphaFoldDB" id="A0A7J7KRU4"/>
<evidence type="ECO:0000256" key="1">
    <source>
        <dbReference type="SAM" id="MobiDB-lite"/>
    </source>
</evidence>
<sequence length="124" mass="14066">MIRERDLKPLVGGDKVLVRAGDQQVWNEATVLARSCQPRSYIVDSEGSQLRRNRTQLKSVPSSSDPVLDADLQEDQSKSRQLWLLKAMWMLENQQQFQGPQNQPLEEVHGLLVALCPADMLNLI</sequence>
<keyword evidence="3" id="KW-1185">Reference proteome</keyword>
<evidence type="ECO:0000313" key="3">
    <source>
        <dbReference type="Proteomes" id="UP000593567"/>
    </source>
</evidence>
<feature type="compositionally biased region" description="Polar residues" evidence="1">
    <location>
        <begin position="47"/>
        <end position="65"/>
    </location>
</feature>
<dbReference type="EMBL" id="VXIV02000094">
    <property type="protein sequence ID" value="KAF6040894.1"/>
    <property type="molecule type" value="Genomic_DNA"/>
</dbReference>